<reference evidence="6 7" key="1">
    <citation type="submission" date="2014-10" db="EMBL/GenBank/DDBJ databases">
        <title>Draft genome of anammox bacterium scalindua brodae, obtained using differential coverage binning of sequence data from two enrichment reactors.</title>
        <authorList>
            <person name="Speth D.R."/>
            <person name="Russ L."/>
            <person name="Kartal B."/>
            <person name="Op den Camp H.J."/>
            <person name="Dutilh B.E."/>
            <person name="Jetten M.S."/>
        </authorList>
    </citation>
    <scope>NUCLEOTIDE SEQUENCE [LARGE SCALE GENOMIC DNA]</scope>
    <source>
        <strain evidence="6">RU1</strain>
    </source>
</reference>
<dbReference type="GO" id="GO:0008113">
    <property type="term" value="F:peptide-methionine (S)-S-oxide reductase activity"/>
    <property type="evidence" value="ECO:0007669"/>
    <property type="project" value="UniProtKB-UniRule"/>
</dbReference>
<accession>A0A0B0EKN9</accession>
<feature type="active site" evidence="4">
    <location>
        <position position="15"/>
    </location>
</feature>
<dbReference type="EC" id="1.8.4.11" evidence="4"/>
<evidence type="ECO:0000256" key="1">
    <source>
        <dbReference type="ARBA" id="ARBA00023002"/>
    </source>
</evidence>
<dbReference type="HAMAP" id="MF_01401">
    <property type="entry name" value="MsrA"/>
    <property type="match status" value="1"/>
</dbReference>
<evidence type="ECO:0000256" key="2">
    <source>
        <dbReference type="ARBA" id="ARBA00047806"/>
    </source>
</evidence>
<evidence type="ECO:0000256" key="3">
    <source>
        <dbReference type="ARBA" id="ARBA00048782"/>
    </source>
</evidence>
<organism evidence="6 7">
    <name type="scientific">Candidatus Scalindua brodae</name>
    <dbReference type="NCBI Taxonomy" id="237368"/>
    <lineage>
        <taxon>Bacteria</taxon>
        <taxon>Pseudomonadati</taxon>
        <taxon>Planctomycetota</taxon>
        <taxon>Candidatus Brocadiia</taxon>
        <taxon>Candidatus Brocadiales</taxon>
        <taxon>Candidatus Scalinduaceae</taxon>
        <taxon>Candidatus Scalindua</taxon>
    </lineage>
</organism>
<keyword evidence="1 4" id="KW-0560">Oxidoreductase</keyword>
<dbReference type="AlphaFoldDB" id="A0A0B0EKN9"/>
<comment type="function">
    <text evidence="4">Has an important function as a repair enzyme for proteins that have been inactivated by oxidation. Catalyzes the reversible oxidation-reduction of methionine sulfoxide in proteins to methionine.</text>
</comment>
<dbReference type="SUPFAM" id="SSF55068">
    <property type="entry name" value="Peptide methionine sulfoxide reductase"/>
    <property type="match status" value="1"/>
</dbReference>
<proteinExistence type="inferred from homology"/>
<sequence>MDSSKIERAVFAGGCFWCMQHPFDELNGVVSTVVGYTGGHKENPTYKDICSGETGHTEAIEIQFDPAQITYSQLLDAFWMNIDPTTPNRQFADVGSQYRTVIFYHDEEQKQIAESSKEEMARSGIHGKPIVTEIAPASLFYKAEEYHQKYYEKCPARYERYKSGSGRERYMKKIWGK</sequence>
<dbReference type="InterPro" id="IPR002569">
    <property type="entry name" value="Met_Sox_Rdtase_MsrA_dom"/>
</dbReference>
<dbReference type="InterPro" id="IPR036509">
    <property type="entry name" value="Met_Sox_Rdtase_MsrA_sf"/>
</dbReference>
<dbReference type="Gene3D" id="3.30.1060.10">
    <property type="entry name" value="Peptide methionine sulphoxide reductase MsrA"/>
    <property type="match status" value="1"/>
</dbReference>
<dbReference type="GO" id="GO:0033744">
    <property type="term" value="F:L-methionine:thioredoxin-disulfide S-oxidoreductase activity"/>
    <property type="evidence" value="ECO:0007669"/>
    <property type="project" value="RHEA"/>
</dbReference>
<comment type="similarity">
    <text evidence="4">Belongs to the MsrA Met sulfoxide reductase family.</text>
</comment>
<dbReference type="PANTHER" id="PTHR43774">
    <property type="entry name" value="PEPTIDE METHIONINE SULFOXIDE REDUCTASE"/>
    <property type="match status" value="1"/>
</dbReference>
<dbReference type="NCBIfam" id="TIGR00401">
    <property type="entry name" value="msrA"/>
    <property type="match status" value="1"/>
</dbReference>
<dbReference type="Pfam" id="PF01625">
    <property type="entry name" value="PMSR"/>
    <property type="match status" value="1"/>
</dbReference>
<feature type="domain" description="Peptide methionine sulphoxide reductase MsrA" evidence="5">
    <location>
        <begin position="9"/>
        <end position="159"/>
    </location>
</feature>
<dbReference type="PANTHER" id="PTHR43774:SF1">
    <property type="entry name" value="PEPTIDE METHIONINE SULFOXIDE REDUCTASE MSRA 2"/>
    <property type="match status" value="1"/>
</dbReference>
<evidence type="ECO:0000313" key="7">
    <source>
        <dbReference type="Proteomes" id="UP000030652"/>
    </source>
</evidence>
<comment type="catalytic activity">
    <reaction evidence="3 4">
        <text>[thioredoxin]-disulfide + L-methionine + H2O = L-methionine (S)-S-oxide + [thioredoxin]-dithiol</text>
        <dbReference type="Rhea" id="RHEA:19993"/>
        <dbReference type="Rhea" id="RHEA-COMP:10698"/>
        <dbReference type="Rhea" id="RHEA-COMP:10700"/>
        <dbReference type="ChEBI" id="CHEBI:15377"/>
        <dbReference type="ChEBI" id="CHEBI:29950"/>
        <dbReference type="ChEBI" id="CHEBI:50058"/>
        <dbReference type="ChEBI" id="CHEBI:57844"/>
        <dbReference type="ChEBI" id="CHEBI:58772"/>
        <dbReference type="EC" id="1.8.4.11"/>
    </reaction>
</comment>
<evidence type="ECO:0000313" key="6">
    <source>
        <dbReference type="EMBL" id="KHE93144.1"/>
    </source>
</evidence>
<name>A0A0B0EKN9_9BACT</name>
<comment type="catalytic activity">
    <reaction evidence="2 4">
        <text>L-methionyl-[protein] + [thioredoxin]-disulfide + H2O = L-methionyl-(S)-S-oxide-[protein] + [thioredoxin]-dithiol</text>
        <dbReference type="Rhea" id="RHEA:14217"/>
        <dbReference type="Rhea" id="RHEA-COMP:10698"/>
        <dbReference type="Rhea" id="RHEA-COMP:10700"/>
        <dbReference type="Rhea" id="RHEA-COMP:12313"/>
        <dbReference type="Rhea" id="RHEA-COMP:12315"/>
        <dbReference type="ChEBI" id="CHEBI:15377"/>
        <dbReference type="ChEBI" id="CHEBI:16044"/>
        <dbReference type="ChEBI" id="CHEBI:29950"/>
        <dbReference type="ChEBI" id="CHEBI:44120"/>
        <dbReference type="ChEBI" id="CHEBI:50058"/>
        <dbReference type="EC" id="1.8.4.11"/>
    </reaction>
</comment>
<dbReference type="EMBL" id="JRYO01000071">
    <property type="protein sequence ID" value="KHE93144.1"/>
    <property type="molecule type" value="Genomic_DNA"/>
</dbReference>
<evidence type="ECO:0000256" key="4">
    <source>
        <dbReference type="HAMAP-Rule" id="MF_01401"/>
    </source>
</evidence>
<evidence type="ECO:0000259" key="5">
    <source>
        <dbReference type="Pfam" id="PF01625"/>
    </source>
</evidence>
<gene>
    <name evidence="4 6" type="primary">msrA</name>
    <name evidence="6" type="ORF">SCABRO_01063</name>
</gene>
<protein>
    <recommendedName>
        <fullName evidence="4">Peptide methionine sulfoxide reductase MsrA</fullName>
        <shortName evidence="4">Protein-methionine-S-oxide reductase</shortName>
        <ecNumber evidence="4">1.8.4.11</ecNumber>
    </recommendedName>
    <alternativeName>
        <fullName evidence="4">Peptide-methionine (S)-S-oxide reductase</fullName>
        <shortName evidence="4">Peptide Met(O) reductase</shortName>
    </alternativeName>
</protein>
<dbReference type="Proteomes" id="UP000030652">
    <property type="component" value="Unassembled WGS sequence"/>
</dbReference>
<comment type="caution">
    <text evidence="6">The sequence shown here is derived from an EMBL/GenBank/DDBJ whole genome shotgun (WGS) entry which is preliminary data.</text>
</comment>
<dbReference type="eggNOG" id="COG0225">
    <property type="taxonomic scope" value="Bacteria"/>
</dbReference>